<dbReference type="STRING" id="935700.jaqu_39090"/>
<evidence type="ECO:0000256" key="4">
    <source>
        <dbReference type="ARBA" id="ARBA00023136"/>
    </source>
</evidence>
<dbReference type="GO" id="GO:0005384">
    <property type="term" value="F:manganese ion transmembrane transporter activity"/>
    <property type="evidence" value="ECO:0007669"/>
    <property type="project" value="InterPro"/>
</dbReference>
<feature type="transmembrane region" description="Helical" evidence="5">
    <location>
        <begin position="156"/>
        <end position="176"/>
    </location>
</feature>
<dbReference type="RefSeq" id="WP_043920656.1">
    <property type="nucleotide sequence ID" value="NZ_FZPF01000003.1"/>
</dbReference>
<keyword evidence="4 5" id="KW-0472">Membrane</keyword>
<feature type="transmembrane region" description="Helical" evidence="5">
    <location>
        <begin position="39"/>
        <end position="65"/>
    </location>
</feature>
<evidence type="ECO:0000313" key="6">
    <source>
        <dbReference type="EMBL" id="KIT14319.1"/>
    </source>
</evidence>
<dbReference type="AlphaFoldDB" id="A0A0D1E9K5"/>
<feature type="transmembrane region" description="Helical" evidence="5">
    <location>
        <begin position="182"/>
        <end position="200"/>
    </location>
</feature>
<dbReference type="Pfam" id="PF01988">
    <property type="entry name" value="VIT1"/>
    <property type="match status" value="1"/>
</dbReference>
<dbReference type="PANTHER" id="PTHR31851">
    <property type="entry name" value="FE(2+)/MN(2+) TRANSPORTER PCL1"/>
    <property type="match status" value="1"/>
</dbReference>
<evidence type="ECO:0000256" key="5">
    <source>
        <dbReference type="SAM" id="Phobius"/>
    </source>
</evidence>
<protein>
    <submittedName>
        <fullName evidence="6">VIT family protein</fullName>
    </submittedName>
</protein>
<reference evidence="6 7" key="1">
    <citation type="submission" date="2015-02" db="EMBL/GenBank/DDBJ databases">
        <title>Genome Sequence of Jannaschia aquimarina DSM28248, a member of the Roseobacter clade.</title>
        <authorList>
            <person name="Voget S."/>
            <person name="Daniel R."/>
        </authorList>
    </citation>
    <scope>NUCLEOTIDE SEQUENCE [LARGE SCALE GENOMIC DNA]</scope>
    <source>
        <strain evidence="6 7">GSW-M26</strain>
    </source>
</reference>
<dbReference type="GO" id="GO:0030026">
    <property type="term" value="P:intracellular manganese ion homeostasis"/>
    <property type="evidence" value="ECO:0007669"/>
    <property type="project" value="InterPro"/>
</dbReference>
<dbReference type="InterPro" id="IPR008217">
    <property type="entry name" value="Ccc1_fam"/>
</dbReference>
<dbReference type="EMBL" id="JYFE01000080">
    <property type="protein sequence ID" value="KIT14319.1"/>
    <property type="molecule type" value="Genomic_DNA"/>
</dbReference>
<dbReference type="GO" id="GO:0012505">
    <property type="term" value="C:endomembrane system"/>
    <property type="evidence" value="ECO:0007669"/>
    <property type="project" value="UniProtKB-SubCell"/>
</dbReference>
<proteinExistence type="predicted"/>
<gene>
    <name evidence="6" type="ORF">jaqu_39090</name>
</gene>
<dbReference type="PATRIC" id="fig|935700.4.peg.4030"/>
<dbReference type="OrthoDB" id="5506246at2"/>
<keyword evidence="7" id="KW-1185">Reference proteome</keyword>
<dbReference type="Proteomes" id="UP000032232">
    <property type="component" value="Unassembled WGS sequence"/>
</dbReference>
<keyword evidence="3 5" id="KW-1133">Transmembrane helix</keyword>
<keyword evidence="2 5" id="KW-0812">Transmembrane</keyword>
<evidence type="ECO:0000256" key="2">
    <source>
        <dbReference type="ARBA" id="ARBA00022692"/>
    </source>
</evidence>
<evidence type="ECO:0000256" key="1">
    <source>
        <dbReference type="ARBA" id="ARBA00004127"/>
    </source>
</evidence>
<comment type="subcellular location">
    <subcellularLocation>
        <location evidence="1">Endomembrane system</location>
        <topology evidence="1">Multi-pass membrane protein</topology>
    </subcellularLocation>
</comment>
<name>A0A0D1E9K5_9RHOB</name>
<sequence length="237" mass="24804">MEDHGHTSEEIAARLAKPKGAGHLRDAVYGGIDGAVTTFAIVAGVAGAGLPVTVILALGIANVLADGFSMAAGNYSGTKADRDERDRLRAREERHIDRFPQGEREELRQIFAAKGLSGEGLEAAVEAVSSDRAAWVETMLVEEYGLAPVDPAPMKAALVTFGAFLVAGLVPLSPFVTPAADPFAWSVFLTSLTFLAIGALKSHWSLAPWWRSAIETLAIGGTAAAIAYVVGGMFNVG</sequence>
<organism evidence="6 7">
    <name type="scientific">Jannaschia aquimarina</name>
    <dbReference type="NCBI Taxonomy" id="935700"/>
    <lineage>
        <taxon>Bacteria</taxon>
        <taxon>Pseudomonadati</taxon>
        <taxon>Pseudomonadota</taxon>
        <taxon>Alphaproteobacteria</taxon>
        <taxon>Rhodobacterales</taxon>
        <taxon>Roseobacteraceae</taxon>
        <taxon>Jannaschia</taxon>
    </lineage>
</organism>
<comment type="caution">
    <text evidence="6">The sequence shown here is derived from an EMBL/GenBank/DDBJ whole genome shotgun (WGS) entry which is preliminary data.</text>
</comment>
<feature type="transmembrane region" description="Helical" evidence="5">
    <location>
        <begin position="212"/>
        <end position="234"/>
    </location>
</feature>
<evidence type="ECO:0000256" key="3">
    <source>
        <dbReference type="ARBA" id="ARBA00022989"/>
    </source>
</evidence>
<evidence type="ECO:0000313" key="7">
    <source>
        <dbReference type="Proteomes" id="UP000032232"/>
    </source>
</evidence>
<accession>A0A0D1E9K5</accession>